<gene>
    <name evidence="11" type="ORF">CBP51_06840</name>
</gene>
<keyword evidence="2 7" id="KW-0812">Transmembrane</keyword>
<dbReference type="PROSITE" id="PS00211">
    <property type="entry name" value="ABC_TRANSPORTER_1"/>
    <property type="match status" value="1"/>
</dbReference>
<evidence type="ECO:0000256" key="6">
    <source>
        <dbReference type="ARBA" id="ARBA00023136"/>
    </source>
</evidence>
<dbReference type="Pfam" id="PF00005">
    <property type="entry name" value="ABC_tran"/>
    <property type="match status" value="1"/>
</dbReference>
<keyword evidence="12" id="KW-1185">Reference proteome</keyword>
<dbReference type="Pfam" id="PF00664">
    <property type="entry name" value="ABC_membrane"/>
    <property type="match status" value="1"/>
</dbReference>
<dbReference type="GO" id="GO:0005886">
    <property type="term" value="C:plasma membrane"/>
    <property type="evidence" value="ECO:0007669"/>
    <property type="project" value="UniProtKB-SubCell"/>
</dbReference>
<dbReference type="InterPro" id="IPR003593">
    <property type="entry name" value="AAA+_ATPase"/>
</dbReference>
<feature type="domain" description="ABC transmembrane type-1" evidence="9">
    <location>
        <begin position="188"/>
        <end position="469"/>
    </location>
</feature>
<dbReference type="GO" id="GO:0034040">
    <property type="term" value="F:ATPase-coupled lipid transmembrane transporter activity"/>
    <property type="evidence" value="ECO:0007669"/>
    <property type="project" value="TreeGrafter"/>
</dbReference>
<dbReference type="InterPro" id="IPR017871">
    <property type="entry name" value="ABC_transporter-like_CS"/>
</dbReference>
<evidence type="ECO:0000259" key="10">
    <source>
        <dbReference type="PROSITE" id="PS50990"/>
    </source>
</evidence>
<feature type="transmembrane region" description="Helical" evidence="7">
    <location>
        <begin position="223"/>
        <end position="244"/>
    </location>
</feature>
<dbReference type="InterPro" id="IPR039421">
    <property type="entry name" value="Type_1_exporter"/>
</dbReference>
<comment type="subcellular location">
    <subcellularLocation>
        <location evidence="1">Cell membrane</location>
        <topology evidence="1">Multi-pass membrane protein</topology>
    </subcellularLocation>
</comment>
<keyword evidence="5 7" id="KW-1133">Transmembrane helix</keyword>
<feature type="domain" description="Peptidase C39" evidence="10">
    <location>
        <begin position="37"/>
        <end position="156"/>
    </location>
</feature>
<dbReference type="InterPro" id="IPR003439">
    <property type="entry name" value="ABC_transporter-like_ATP-bd"/>
</dbReference>
<feature type="transmembrane region" description="Helical" evidence="7">
    <location>
        <begin position="328"/>
        <end position="345"/>
    </location>
</feature>
<evidence type="ECO:0000313" key="11">
    <source>
        <dbReference type="EMBL" id="OZY86723.1"/>
    </source>
</evidence>
<dbReference type="InterPro" id="IPR036640">
    <property type="entry name" value="ABC1_TM_sf"/>
</dbReference>
<feature type="transmembrane region" description="Helical" evidence="7">
    <location>
        <begin position="415"/>
        <end position="434"/>
    </location>
</feature>
<organism evidence="11 12">
    <name type="scientific">Cellvibrio mixtus</name>
    <dbReference type="NCBI Taxonomy" id="39650"/>
    <lineage>
        <taxon>Bacteria</taxon>
        <taxon>Pseudomonadati</taxon>
        <taxon>Pseudomonadota</taxon>
        <taxon>Gammaproteobacteria</taxon>
        <taxon>Cellvibrionales</taxon>
        <taxon>Cellvibrionaceae</taxon>
        <taxon>Cellvibrio</taxon>
    </lineage>
</organism>
<dbReference type="InterPro" id="IPR005074">
    <property type="entry name" value="Peptidase_C39"/>
</dbReference>
<evidence type="ECO:0000256" key="2">
    <source>
        <dbReference type="ARBA" id="ARBA00022692"/>
    </source>
</evidence>
<evidence type="ECO:0000259" key="8">
    <source>
        <dbReference type="PROSITE" id="PS50893"/>
    </source>
</evidence>
<evidence type="ECO:0000256" key="5">
    <source>
        <dbReference type="ARBA" id="ARBA00022989"/>
    </source>
</evidence>
<keyword evidence="6 7" id="KW-0472">Membrane</keyword>
<dbReference type="PROSITE" id="PS50990">
    <property type="entry name" value="PEPTIDASE_C39"/>
    <property type="match status" value="1"/>
</dbReference>
<reference evidence="12" key="1">
    <citation type="submission" date="2017-05" db="EMBL/GenBank/DDBJ databases">
        <authorList>
            <person name="Barney B.M."/>
        </authorList>
    </citation>
    <scope>NUCLEOTIDE SEQUENCE [LARGE SCALE GENOMIC DNA]</scope>
    <source>
        <strain evidence="12">PSBB022</strain>
    </source>
</reference>
<dbReference type="Gene3D" id="1.20.1560.10">
    <property type="entry name" value="ABC transporter type 1, transmembrane domain"/>
    <property type="match status" value="1"/>
</dbReference>
<dbReference type="EMBL" id="NHNI01000001">
    <property type="protein sequence ID" value="OZY86723.1"/>
    <property type="molecule type" value="Genomic_DNA"/>
</dbReference>
<evidence type="ECO:0000313" key="12">
    <source>
        <dbReference type="Proteomes" id="UP000216101"/>
    </source>
</evidence>
<keyword evidence="3" id="KW-0547">Nucleotide-binding</keyword>
<dbReference type="GO" id="GO:0005524">
    <property type="term" value="F:ATP binding"/>
    <property type="evidence" value="ECO:0007669"/>
    <property type="project" value="UniProtKB-KW"/>
</dbReference>
<dbReference type="SUPFAM" id="SSF52540">
    <property type="entry name" value="P-loop containing nucleoside triphosphate hydrolases"/>
    <property type="match status" value="1"/>
</dbReference>
<dbReference type="PROSITE" id="PS50929">
    <property type="entry name" value="ABC_TM1F"/>
    <property type="match status" value="1"/>
</dbReference>
<accession>A0A266QA00</accession>
<evidence type="ECO:0000256" key="7">
    <source>
        <dbReference type="SAM" id="Phobius"/>
    </source>
</evidence>
<dbReference type="PANTHER" id="PTHR24221">
    <property type="entry name" value="ATP-BINDING CASSETTE SUB-FAMILY B"/>
    <property type="match status" value="1"/>
</dbReference>
<dbReference type="SUPFAM" id="SSF90123">
    <property type="entry name" value="ABC transporter transmembrane region"/>
    <property type="match status" value="1"/>
</dbReference>
<evidence type="ECO:0000259" key="9">
    <source>
        <dbReference type="PROSITE" id="PS50929"/>
    </source>
</evidence>
<dbReference type="InterPro" id="IPR033838">
    <property type="entry name" value="CvaB_peptidase"/>
</dbReference>
<dbReference type="GO" id="GO:0140359">
    <property type="term" value="F:ABC-type transporter activity"/>
    <property type="evidence" value="ECO:0007669"/>
    <property type="project" value="InterPro"/>
</dbReference>
<dbReference type="GO" id="GO:0008234">
    <property type="term" value="F:cysteine-type peptidase activity"/>
    <property type="evidence" value="ECO:0007669"/>
    <property type="project" value="InterPro"/>
</dbReference>
<feature type="transmembrane region" description="Helical" evidence="7">
    <location>
        <begin position="186"/>
        <end position="211"/>
    </location>
</feature>
<dbReference type="GO" id="GO:0006508">
    <property type="term" value="P:proteolysis"/>
    <property type="evidence" value="ECO:0007669"/>
    <property type="project" value="InterPro"/>
</dbReference>
<dbReference type="AlphaFoldDB" id="A0A266QA00"/>
<dbReference type="InterPro" id="IPR027417">
    <property type="entry name" value="P-loop_NTPase"/>
</dbReference>
<evidence type="ECO:0000256" key="1">
    <source>
        <dbReference type="ARBA" id="ARBA00004651"/>
    </source>
</evidence>
<dbReference type="InterPro" id="IPR011527">
    <property type="entry name" value="ABC1_TM_dom"/>
</dbReference>
<evidence type="ECO:0000256" key="3">
    <source>
        <dbReference type="ARBA" id="ARBA00022741"/>
    </source>
</evidence>
<evidence type="ECO:0000256" key="4">
    <source>
        <dbReference type="ARBA" id="ARBA00022840"/>
    </source>
</evidence>
<keyword evidence="4 11" id="KW-0067">ATP-binding</keyword>
<dbReference type="Gene3D" id="3.90.70.10">
    <property type="entry name" value="Cysteine proteinases"/>
    <property type="match status" value="1"/>
</dbReference>
<dbReference type="SMART" id="SM00382">
    <property type="entry name" value="AAA"/>
    <property type="match status" value="1"/>
</dbReference>
<dbReference type="Gene3D" id="3.40.50.300">
    <property type="entry name" value="P-loop containing nucleotide triphosphate hydrolases"/>
    <property type="match status" value="1"/>
</dbReference>
<dbReference type="RefSeq" id="WP_094984329.1">
    <property type="nucleotide sequence ID" value="NZ_NHNI01000001.1"/>
</dbReference>
<dbReference type="PROSITE" id="PS50893">
    <property type="entry name" value="ABC_TRANSPORTER_2"/>
    <property type="match status" value="1"/>
</dbReference>
<comment type="caution">
    <text evidence="11">The sequence shown here is derived from an EMBL/GenBank/DDBJ whole genome shotgun (WGS) entry which is preliminary data.</text>
</comment>
<dbReference type="PANTHER" id="PTHR24221:SF606">
    <property type="entry name" value="COLICIN V SECRETION-PROCESSING ATP-BINDING PROTEIN"/>
    <property type="match status" value="1"/>
</dbReference>
<dbReference type="Proteomes" id="UP000216101">
    <property type="component" value="Unassembled WGS sequence"/>
</dbReference>
<name>A0A266QA00_9GAMM</name>
<protein>
    <submittedName>
        <fullName evidence="11">ABC transporter ATP-binding protein</fullName>
    </submittedName>
</protein>
<dbReference type="Pfam" id="PF03412">
    <property type="entry name" value="Peptidase_C39"/>
    <property type="match status" value="1"/>
</dbReference>
<feature type="transmembrane region" description="Helical" evidence="7">
    <location>
        <begin position="297"/>
        <end position="322"/>
    </location>
</feature>
<dbReference type="CDD" id="cd18567">
    <property type="entry name" value="ABC_6TM_CvaB_RaxB_like"/>
    <property type="match status" value="1"/>
</dbReference>
<sequence>MNTDSQKIPEPESGFSSFECLKLLDFSRHPKLPVVLQSETAECGLACLAMISGFHGYSVDLASLRRTYPISAYGSNLAQLSDIAGRIGLASRAVRLEVEELSQLNLPCIIHWDINHFAVLKSVGSNHVVLHDPSYGRRKISLAEFSKRFTGVALELIPTSEFEKKNEYKHLRISDLWSKISGLKRALIQIFIVSIFIECFTLVTPLYSQIIIDLIPNQNTNQLLYSIAAGFTFVLLTQILVSIFREFLLLRLTSQLSIQMAANLFYHLSRLPLSYFTKRHIGDLVSRFGSLTHIRQMITTGIISTLLDGIMALATLVVMLYYSINLTLLVLGVVALYVGLRIFFYEPFKQLNHEKLIADANENSHFMETLRAVQTIKLFQQENNRQQHWLNRLATAINKQIKITRWGIAFSSAQHLLFGLENILIVLLAAFLVMDGSFTLGMLFAFISFKVSFVSAVNNLIDQLVNFKMLDIHLERISDIVFTKKENINEHTSRPDDSITLPPLEGKITVNDLTYRFDGAEEDAFSSVSFEIHPGESVAIVGPSGCGKTTLLKCLMGLLEPTSGEILVDGKPLKKIKHYRSQIAGVMQDDQLVSGSLKDNITLFEAESNWNKIYEATSKACIHDEILKLPMDYQTLVGDMGSSLSGGQKQRIVLARALYRQPRILFLDEATSHLDIQNESLVNKYVKQLAITRVIVAHRPETIESADRSIYIGKT</sequence>
<feature type="domain" description="ABC transporter" evidence="8">
    <location>
        <begin position="508"/>
        <end position="715"/>
    </location>
</feature>
<dbReference type="CDD" id="cd02419">
    <property type="entry name" value="Peptidase_C39C"/>
    <property type="match status" value="1"/>
</dbReference>
<proteinExistence type="predicted"/>
<dbReference type="GO" id="GO:0016887">
    <property type="term" value="F:ATP hydrolysis activity"/>
    <property type="evidence" value="ECO:0007669"/>
    <property type="project" value="InterPro"/>
</dbReference>